<proteinExistence type="inferred from homology"/>
<dbReference type="SUPFAM" id="SSF161098">
    <property type="entry name" value="MetI-like"/>
    <property type="match status" value="1"/>
</dbReference>
<evidence type="ECO:0000256" key="3">
    <source>
        <dbReference type="ARBA" id="ARBA00022475"/>
    </source>
</evidence>
<feature type="transmembrane region" description="Helical" evidence="7">
    <location>
        <begin position="112"/>
        <end position="137"/>
    </location>
</feature>
<comment type="similarity">
    <text evidence="7">Belongs to the binding-protein-dependent transport system permease family.</text>
</comment>
<dbReference type="GO" id="GO:0005886">
    <property type="term" value="C:plasma membrane"/>
    <property type="evidence" value="ECO:0007669"/>
    <property type="project" value="UniProtKB-SubCell"/>
</dbReference>
<keyword evidence="6 7" id="KW-0472">Membrane</keyword>
<dbReference type="KEGG" id="mcob:NCTC10184_00124"/>
<evidence type="ECO:0000256" key="4">
    <source>
        <dbReference type="ARBA" id="ARBA00022692"/>
    </source>
</evidence>
<accession>A0A449B9Q2</accession>
<dbReference type="GO" id="GO:0055085">
    <property type="term" value="P:transmembrane transport"/>
    <property type="evidence" value="ECO:0007669"/>
    <property type="project" value="InterPro"/>
</dbReference>
<dbReference type="InterPro" id="IPR051393">
    <property type="entry name" value="ABC_transporter_permease"/>
</dbReference>
<gene>
    <name evidence="9" type="primary">ugpA</name>
    <name evidence="9" type="ORF">NCTC10184_00124</name>
</gene>
<keyword evidence="2 7" id="KW-0813">Transport</keyword>
<feature type="transmembrane region" description="Helical" evidence="7">
    <location>
        <begin position="49"/>
        <end position="69"/>
    </location>
</feature>
<feature type="transmembrane region" description="Helical" evidence="7">
    <location>
        <begin position="280"/>
        <end position="297"/>
    </location>
</feature>
<sequence length="360" mass="40056">MKLSSSFWAKLSQKFPLFYRFSAYKQSKNRANSLSYSIIEKETPTYKPLAILMPTIFIIILFTLIPLFLNFKDAFTGTAVTANGTEIQVFTFENFKNVVNHPSFAVGFRNSLIYGMLVLPLSLSVSLLISSCIVHVYRKWARGFWQTIFFLPYMTNAVAVSLTFLQLFAPNGFINKIFNQGTYGWLEANDQFTFRALVPLITQGVWGSLAFNVLILTTAMLSVDKNQYRSASIDGISNVKQFFSITLPSIKSTTTFLITIGIINGVKVFPLAIFNNDPSTAITNGGASLMLLVYNFLKTNEKAYAAASALALFGIGVLYSTIVRGGFRTIVQVTFNKGESDVWKKIKASTMVSKKTSLAQ</sequence>
<evidence type="ECO:0000313" key="9">
    <source>
        <dbReference type="EMBL" id="VEU77911.1"/>
    </source>
</evidence>
<protein>
    <submittedName>
        <fullName evidence="9">sn-glycerol-3-phosphate transport system permease protein ugpA</fullName>
    </submittedName>
</protein>
<evidence type="ECO:0000256" key="6">
    <source>
        <dbReference type="ARBA" id="ARBA00023136"/>
    </source>
</evidence>
<dbReference type="OrthoDB" id="42615at2"/>
<dbReference type="PANTHER" id="PTHR30193:SF37">
    <property type="entry name" value="INNER MEMBRANE ABC TRANSPORTER PERMEASE PROTEIN YCJO"/>
    <property type="match status" value="1"/>
</dbReference>
<keyword evidence="3" id="KW-1003">Cell membrane</keyword>
<reference evidence="9 10" key="1">
    <citation type="submission" date="2019-01" db="EMBL/GenBank/DDBJ databases">
        <authorList>
            <consortium name="Pathogen Informatics"/>
        </authorList>
    </citation>
    <scope>NUCLEOTIDE SEQUENCE [LARGE SCALE GENOMIC DNA]</scope>
    <source>
        <strain evidence="9 10">NCTC10184</strain>
    </source>
</reference>
<keyword evidence="10" id="KW-1185">Reference proteome</keyword>
<dbReference type="InterPro" id="IPR000515">
    <property type="entry name" value="MetI-like"/>
</dbReference>
<dbReference type="Gene3D" id="1.10.3720.10">
    <property type="entry name" value="MetI-like"/>
    <property type="match status" value="1"/>
</dbReference>
<keyword evidence="4 7" id="KW-0812">Transmembrane</keyword>
<evidence type="ECO:0000256" key="5">
    <source>
        <dbReference type="ARBA" id="ARBA00022989"/>
    </source>
</evidence>
<feature type="domain" description="ABC transmembrane type-1" evidence="8">
    <location>
        <begin position="108"/>
        <end position="323"/>
    </location>
</feature>
<dbReference type="Pfam" id="PF00528">
    <property type="entry name" value="BPD_transp_1"/>
    <property type="match status" value="1"/>
</dbReference>
<comment type="subcellular location">
    <subcellularLocation>
        <location evidence="1 7">Cell membrane</location>
        <topology evidence="1 7">Multi-pass membrane protein</topology>
    </subcellularLocation>
</comment>
<evidence type="ECO:0000256" key="2">
    <source>
        <dbReference type="ARBA" id="ARBA00022448"/>
    </source>
</evidence>
<dbReference type="RefSeq" id="WP_129622769.1">
    <property type="nucleotide sequence ID" value="NZ_LR215043.1"/>
</dbReference>
<dbReference type="PROSITE" id="PS50928">
    <property type="entry name" value="ABC_TM1"/>
    <property type="match status" value="1"/>
</dbReference>
<name>A0A449B9Q2_9BACT</name>
<feature type="transmembrane region" description="Helical" evidence="7">
    <location>
        <begin position="204"/>
        <end position="223"/>
    </location>
</feature>
<evidence type="ECO:0000256" key="7">
    <source>
        <dbReference type="RuleBase" id="RU363032"/>
    </source>
</evidence>
<dbReference type="CDD" id="cd06261">
    <property type="entry name" value="TM_PBP2"/>
    <property type="match status" value="1"/>
</dbReference>
<organism evidence="9 10">
    <name type="scientific">Mycoplasmopsis columbinasalis</name>
    <dbReference type="NCBI Taxonomy" id="114880"/>
    <lineage>
        <taxon>Bacteria</taxon>
        <taxon>Bacillati</taxon>
        <taxon>Mycoplasmatota</taxon>
        <taxon>Mycoplasmoidales</taxon>
        <taxon>Metamycoplasmataceae</taxon>
        <taxon>Mycoplasmopsis</taxon>
    </lineage>
</organism>
<dbReference type="EMBL" id="LR215043">
    <property type="protein sequence ID" value="VEU77911.1"/>
    <property type="molecule type" value="Genomic_DNA"/>
</dbReference>
<dbReference type="AlphaFoldDB" id="A0A449B9Q2"/>
<evidence type="ECO:0000313" key="10">
    <source>
        <dbReference type="Proteomes" id="UP000290876"/>
    </source>
</evidence>
<feature type="transmembrane region" description="Helical" evidence="7">
    <location>
        <begin position="304"/>
        <end position="322"/>
    </location>
</feature>
<feature type="transmembrane region" description="Helical" evidence="7">
    <location>
        <begin position="149"/>
        <end position="169"/>
    </location>
</feature>
<keyword evidence="5 7" id="KW-1133">Transmembrane helix</keyword>
<evidence type="ECO:0000256" key="1">
    <source>
        <dbReference type="ARBA" id="ARBA00004651"/>
    </source>
</evidence>
<dbReference type="Proteomes" id="UP000290876">
    <property type="component" value="Chromosome"/>
</dbReference>
<dbReference type="PANTHER" id="PTHR30193">
    <property type="entry name" value="ABC TRANSPORTER PERMEASE PROTEIN"/>
    <property type="match status" value="1"/>
</dbReference>
<dbReference type="InterPro" id="IPR035906">
    <property type="entry name" value="MetI-like_sf"/>
</dbReference>
<evidence type="ECO:0000259" key="8">
    <source>
        <dbReference type="PROSITE" id="PS50928"/>
    </source>
</evidence>